<feature type="chain" id="PRO_5046743240" description="Tetratricopeptide repeat protein" evidence="2">
    <location>
        <begin position="20"/>
        <end position="295"/>
    </location>
</feature>
<keyword evidence="4" id="KW-1185">Reference proteome</keyword>
<dbReference type="Proteomes" id="UP001221686">
    <property type="component" value="Unassembled WGS sequence"/>
</dbReference>
<proteinExistence type="predicted"/>
<keyword evidence="1" id="KW-1133">Transmembrane helix</keyword>
<reference evidence="3 4" key="1">
    <citation type="submission" date="2022-11" db="EMBL/GenBank/DDBJ databases">
        <title>Minimal conservation of predation-associated metabolite biosynthetic gene clusters underscores biosynthetic potential of Myxococcota including descriptions for ten novel species: Archangium lansinium sp. nov., Myxococcus landrumus sp. nov., Nannocystis bai.</title>
        <authorList>
            <person name="Ahearne A."/>
            <person name="Stevens C."/>
            <person name="Dowd S."/>
        </authorList>
    </citation>
    <scope>NUCLEOTIDE SEQUENCE [LARGE SCALE GENOMIC DNA]</scope>
    <source>
        <strain evidence="3 4">BB15-2</strain>
    </source>
</reference>
<sequence length="295" mass="30214">MLMRLTLALKMLAPPSQEAADAAFNTGDFREALDLFLERAADSSVHRPDALHGAHDSLIALHGATGEGEHLCHALELTRALLASGPFADAEERAAWAEIEARDLDRVKRAGVTCAAATSDTARVGTSVATADSPASESLVGSLAATIQPPGPRAGEPDLDALLPVTGRPPATRSTTPRRGRELMIAGGVTLGVGLGLATAAGVLGGRMLDTWREADALYEAYGPVGPGAVADQSAALARDYHRLQAPMLATAVIGGSALVVGAVLTGVGAKRLSRATSYAALLPAPGGLVLHTRF</sequence>
<accession>A0ABT5ECD3</accession>
<dbReference type="RefSeq" id="WP_272092076.1">
    <property type="nucleotide sequence ID" value="NZ_JAQNDL010000005.1"/>
</dbReference>
<keyword evidence="2" id="KW-0732">Signal</keyword>
<evidence type="ECO:0000256" key="1">
    <source>
        <dbReference type="SAM" id="Phobius"/>
    </source>
</evidence>
<evidence type="ECO:0008006" key="5">
    <source>
        <dbReference type="Google" id="ProtNLM"/>
    </source>
</evidence>
<comment type="caution">
    <text evidence="3">The sequence shown here is derived from an EMBL/GenBank/DDBJ whole genome shotgun (WGS) entry which is preliminary data.</text>
</comment>
<dbReference type="EMBL" id="JAQNDL010000005">
    <property type="protein sequence ID" value="MDC0723532.1"/>
    <property type="molecule type" value="Genomic_DNA"/>
</dbReference>
<protein>
    <recommendedName>
        <fullName evidence="5">Tetratricopeptide repeat protein</fullName>
    </recommendedName>
</protein>
<keyword evidence="1" id="KW-0472">Membrane</keyword>
<name>A0ABT5ECD3_9BACT</name>
<keyword evidence="1" id="KW-0812">Transmembrane</keyword>
<evidence type="ECO:0000313" key="4">
    <source>
        <dbReference type="Proteomes" id="UP001221686"/>
    </source>
</evidence>
<evidence type="ECO:0000313" key="3">
    <source>
        <dbReference type="EMBL" id="MDC0723532.1"/>
    </source>
</evidence>
<organism evidence="3 4">
    <name type="scientific">Nannocystis bainbridge</name>
    <dbReference type="NCBI Taxonomy" id="2995303"/>
    <lineage>
        <taxon>Bacteria</taxon>
        <taxon>Pseudomonadati</taxon>
        <taxon>Myxococcota</taxon>
        <taxon>Polyangia</taxon>
        <taxon>Nannocystales</taxon>
        <taxon>Nannocystaceae</taxon>
        <taxon>Nannocystis</taxon>
    </lineage>
</organism>
<evidence type="ECO:0000256" key="2">
    <source>
        <dbReference type="SAM" id="SignalP"/>
    </source>
</evidence>
<feature type="transmembrane region" description="Helical" evidence="1">
    <location>
        <begin position="183"/>
        <end position="204"/>
    </location>
</feature>
<gene>
    <name evidence="3" type="ORF">POL25_42010</name>
</gene>
<feature type="transmembrane region" description="Helical" evidence="1">
    <location>
        <begin position="248"/>
        <end position="268"/>
    </location>
</feature>
<feature type="signal peptide" evidence="2">
    <location>
        <begin position="1"/>
        <end position="19"/>
    </location>
</feature>